<dbReference type="EMBL" id="FOLM01000001">
    <property type="protein sequence ID" value="SFC01560.1"/>
    <property type="molecule type" value="Genomic_DNA"/>
</dbReference>
<evidence type="ECO:0008006" key="3">
    <source>
        <dbReference type="Google" id="ProtNLM"/>
    </source>
</evidence>
<dbReference type="RefSeq" id="WP_175541242.1">
    <property type="nucleotide sequence ID" value="NZ_FOLM01000001.1"/>
</dbReference>
<dbReference type="STRING" id="910347.SAMN05421773_101829"/>
<keyword evidence="2" id="KW-1185">Reference proteome</keyword>
<organism evidence="1 2">
    <name type="scientific">Streptomyces aidingensis</name>
    <dbReference type="NCBI Taxonomy" id="910347"/>
    <lineage>
        <taxon>Bacteria</taxon>
        <taxon>Bacillati</taxon>
        <taxon>Actinomycetota</taxon>
        <taxon>Actinomycetes</taxon>
        <taxon>Kitasatosporales</taxon>
        <taxon>Streptomycetaceae</taxon>
        <taxon>Streptomyces</taxon>
    </lineage>
</organism>
<accession>A0A1I1FX48</accession>
<evidence type="ECO:0000313" key="2">
    <source>
        <dbReference type="Proteomes" id="UP000199207"/>
    </source>
</evidence>
<gene>
    <name evidence="1" type="ORF">SAMN05421773_101829</name>
</gene>
<evidence type="ECO:0000313" key="1">
    <source>
        <dbReference type="EMBL" id="SFC01560.1"/>
    </source>
</evidence>
<dbReference type="Proteomes" id="UP000199207">
    <property type="component" value="Unassembled WGS sequence"/>
</dbReference>
<name>A0A1I1FX48_9ACTN</name>
<proteinExistence type="predicted"/>
<dbReference type="AlphaFoldDB" id="A0A1I1FX48"/>
<protein>
    <recommendedName>
        <fullName evidence="3">PIN domain-containing protein</fullName>
    </recommendedName>
</protein>
<sequence length="161" mass="17074">MTGRVPVYDTGMLIALADRKPGAWRLHDRLRESVHRAVVPGPVLAQVWRPSPAAVHALARVMKDCTVPLARSAAPAMRATEAGQMTCMGCATALDLAEWQRIGAALGRAGLPPKKRPDAVDALVVLTAARHGAAVVFTSDPDDISACLTALDARDVHVFPL</sequence>
<reference evidence="1 2" key="1">
    <citation type="submission" date="2016-10" db="EMBL/GenBank/DDBJ databases">
        <authorList>
            <person name="de Groot N.N."/>
        </authorList>
    </citation>
    <scope>NUCLEOTIDE SEQUENCE [LARGE SCALE GENOMIC DNA]</scope>
    <source>
        <strain evidence="1 2">CGMCC 4.5739</strain>
    </source>
</reference>